<dbReference type="InterPro" id="IPR017441">
    <property type="entry name" value="Protein_kinase_ATP_BS"/>
</dbReference>
<dbReference type="PROSITE" id="PS50077">
    <property type="entry name" value="HEAT_REPEAT"/>
    <property type="match status" value="1"/>
</dbReference>
<dbReference type="InterPro" id="IPR008271">
    <property type="entry name" value="Ser/Thr_kinase_AS"/>
</dbReference>
<dbReference type="CDD" id="cd14010">
    <property type="entry name" value="STKc_ULK4"/>
    <property type="match status" value="1"/>
</dbReference>
<keyword evidence="7" id="KW-0175">Coiled coil</keyword>
<feature type="domain" description="Protein kinase" evidence="9">
    <location>
        <begin position="4"/>
        <end position="256"/>
    </location>
</feature>
<dbReference type="OrthoDB" id="24822at2759"/>
<dbReference type="Pfam" id="PF00069">
    <property type="entry name" value="Pkinase"/>
    <property type="match status" value="1"/>
</dbReference>
<feature type="compositionally biased region" description="Low complexity" evidence="8">
    <location>
        <begin position="453"/>
        <end position="501"/>
    </location>
</feature>
<feature type="compositionally biased region" description="Acidic residues" evidence="8">
    <location>
        <begin position="355"/>
        <end position="370"/>
    </location>
</feature>
<evidence type="ECO:0000256" key="1">
    <source>
        <dbReference type="ARBA" id="ARBA00022679"/>
    </source>
</evidence>
<dbReference type="GO" id="GO:0005524">
    <property type="term" value="F:ATP binding"/>
    <property type="evidence" value="ECO:0007669"/>
    <property type="project" value="UniProtKB-UniRule"/>
</dbReference>
<dbReference type="InterPro" id="IPR044591">
    <property type="entry name" value="RUK"/>
</dbReference>
<reference evidence="10 11" key="1">
    <citation type="journal article" date="2018" name="Sci. Rep.">
        <title>Raphidocelis subcapitata (=Pseudokirchneriella subcapitata) provides an insight into genome evolution and environmental adaptations in the Sphaeropleales.</title>
        <authorList>
            <person name="Suzuki S."/>
            <person name="Yamaguchi H."/>
            <person name="Nakajima N."/>
            <person name="Kawachi M."/>
        </authorList>
    </citation>
    <scope>NUCLEOTIDE SEQUENCE [LARGE SCALE GENOMIC DNA]</scope>
    <source>
        <strain evidence="10 11">NIES-35</strain>
    </source>
</reference>
<keyword evidence="2 6" id="KW-0547">Nucleotide-binding</keyword>
<keyword evidence="1" id="KW-0808">Transferase</keyword>
<dbReference type="GO" id="GO:0000914">
    <property type="term" value="P:phragmoplast assembly"/>
    <property type="evidence" value="ECO:0007669"/>
    <property type="project" value="InterPro"/>
</dbReference>
<dbReference type="PROSITE" id="PS50011">
    <property type="entry name" value="PROTEIN_KINASE_DOM"/>
    <property type="match status" value="1"/>
</dbReference>
<dbReference type="SMART" id="SM00220">
    <property type="entry name" value="S_TKc"/>
    <property type="match status" value="1"/>
</dbReference>
<feature type="repeat" description="HEAT" evidence="5">
    <location>
        <begin position="709"/>
        <end position="746"/>
    </location>
</feature>
<keyword evidence="3" id="KW-0418">Kinase</keyword>
<comment type="caution">
    <text evidence="10">The sequence shown here is derived from an EMBL/GenBank/DDBJ whole genome shotgun (WGS) entry which is preliminary data.</text>
</comment>
<dbReference type="GO" id="GO:0008017">
    <property type="term" value="F:microtubule binding"/>
    <property type="evidence" value="ECO:0007669"/>
    <property type="project" value="InterPro"/>
</dbReference>
<dbReference type="InterPro" id="IPR016024">
    <property type="entry name" value="ARM-type_fold"/>
</dbReference>
<dbReference type="InterPro" id="IPR021133">
    <property type="entry name" value="HEAT_type_2"/>
</dbReference>
<dbReference type="InterPro" id="IPR056980">
    <property type="entry name" value="ARM_RUK"/>
</dbReference>
<dbReference type="Pfam" id="PF23606">
    <property type="entry name" value="HEAT_ULK4"/>
    <property type="match status" value="1"/>
</dbReference>
<evidence type="ECO:0000256" key="8">
    <source>
        <dbReference type="SAM" id="MobiDB-lite"/>
    </source>
</evidence>
<dbReference type="Proteomes" id="UP000247498">
    <property type="component" value="Unassembled WGS sequence"/>
</dbReference>
<evidence type="ECO:0000256" key="3">
    <source>
        <dbReference type="ARBA" id="ARBA00022777"/>
    </source>
</evidence>
<evidence type="ECO:0000313" key="10">
    <source>
        <dbReference type="EMBL" id="GBF93247.1"/>
    </source>
</evidence>
<keyword evidence="11" id="KW-1185">Reference proteome</keyword>
<protein>
    <recommendedName>
        <fullName evidence="9">Protein kinase domain-containing protein</fullName>
    </recommendedName>
</protein>
<feature type="binding site" evidence="6">
    <location>
        <position position="33"/>
    </location>
    <ligand>
        <name>ATP</name>
        <dbReference type="ChEBI" id="CHEBI:30616"/>
    </ligand>
</feature>
<sequence>MNQYHIYEKIGKGKHSVVYKGRKKKTIQYYAVKSVEKSQKARVLQEVRTMHALDHKNVLKFYAWYETTNHLWLILEYCVGGDLMSLLRADVRLPESSVHDFARDIVVALQYLHSQSIIYCDIKPSNVLLDENGRLKLGGFGLSRRLSDINKTPVTNLPPAKRGTPCYMAPELFAEGATHSTASDLWSLGCVLYECTVGRPPFLSSSFTQLAHDILNSDPAPIPGASPEFWHLLTRLLDKNPATRIKWKELVRHPFWQAPIPPLHLPPEPALEAFIARYGLAPPPPRAGGAEADGLAGSRAAAAALRESVDVTRLSRIAMSNLEREGDGGAEYAAAAPKPNGGDVVIDSADAELDFEEEAREEGPDEDDADGGGTPASSDDGSVIDQSGAAAAGEAAGAAAAAVVGVGGPMGGDAAKAQAGRGRAADGRGAEAQAQAHQLHGDQTAAAGGGGHADAAARPVQQQHQQGAAAAADGAGAGRAPTAQQQQQQQQWQPPAAAPQQHHPKPLPPAPVSAAAAAAAAASSGPAPAAANAAAAQGALSSSAASSAAGVAAVYGDASPSGSGGPVTVASLIWHPSDLAVKPIVANRRIERLPEPRFDARALPFAPMGLAELLDTDQKDLEAFLTQIYRALAAATPLKDKVNVLTYFETLCVDTTSANVLINSSLTMLFVRMLRNSRAPLLRVRLASVLGLLVRHATFIAEELAATQVVEILTEALRDKNERVRRRVMATLGELLFYIATQQQDSGAGSVSDVSAAWGITSATLAGVARLLKPGEDEICSHYAAKTIENICSQGGEWAATFSTVEVVSCLVAILGSSGGDSLKATAASTLARLLRASPALMASLVDAHGAGVRLAGLGDASSKVQISAANMLNQLLSTPELLPRARAALATEERPVVAAVMALLDHALPLLRAKGILSVVLLCRLSPRWLLECCKQRLVPLMERLQRERDAYTQDAAAQLRLEMAAAVEATCEQVRAELAAATAAAAAAAAAAAGGQQQRAAAANGGGAAAAAAAARGPLQLQQLQLVLHLVTSPFFRATVVTPRLLEQLAAFLRASVGPSAAAVPGMAEFKGTLMHALEAISQQHELLLAHSAAFLRHLLPAYCAAVGAASESGDVRFFCLRMLSDALGAVLADPDLYEASLSTVAGGGGGGGSAAGSGGGASGGGAAGGHGAATAAVDALLLDHVLPLAPALLEQEDPMPLYALKLLGGVLEVNPGFVSAVRSLGLAPRFFEFLSLDHANNNVHNIRLCRALVMAGGLGPAQLQELGAADKVCAVLQYAHHNNVEPFLEPVLDLCGAIMAGDARDVAAGVSGGEVLAVFLQQLPVFMDLCSHPEAPVAVAASQCLAELVSLYPAETAGWVLSNDGAAILAAALRGLHLDGAAAPPPAMQQHVLAAVNAALAADPSVGTSSAELDQLLTALRELEASGEGVVRDAAAAVADLLANAAGR</sequence>
<organism evidence="10 11">
    <name type="scientific">Raphidocelis subcapitata</name>
    <dbReference type="NCBI Taxonomy" id="307507"/>
    <lineage>
        <taxon>Eukaryota</taxon>
        <taxon>Viridiplantae</taxon>
        <taxon>Chlorophyta</taxon>
        <taxon>core chlorophytes</taxon>
        <taxon>Chlorophyceae</taxon>
        <taxon>CS clade</taxon>
        <taxon>Sphaeropleales</taxon>
        <taxon>Selenastraceae</taxon>
        <taxon>Raphidocelis</taxon>
    </lineage>
</organism>
<dbReference type="Gene3D" id="1.25.10.10">
    <property type="entry name" value="Leucine-rich Repeat Variant"/>
    <property type="match status" value="2"/>
</dbReference>
<proteinExistence type="predicted"/>
<dbReference type="InParanoid" id="A0A2V0P7T6"/>
<dbReference type="GO" id="GO:0004672">
    <property type="term" value="F:protein kinase activity"/>
    <property type="evidence" value="ECO:0007669"/>
    <property type="project" value="InterPro"/>
</dbReference>
<evidence type="ECO:0000256" key="4">
    <source>
        <dbReference type="ARBA" id="ARBA00022840"/>
    </source>
</evidence>
<evidence type="ECO:0000256" key="7">
    <source>
        <dbReference type="SAM" id="Coils"/>
    </source>
</evidence>
<dbReference type="InterPro" id="IPR011989">
    <property type="entry name" value="ARM-like"/>
</dbReference>
<dbReference type="STRING" id="307507.A0A2V0P7T6"/>
<dbReference type="InterPro" id="IPR011009">
    <property type="entry name" value="Kinase-like_dom_sf"/>
</dbReference>
<gene>
    <name evidence="10" type="ORF">Rsub_05979</name>
</gene>
<dbReference type="SUPFAM" id="SSF56112">
    <property type="entry name" value="Protein kinase-like (PK-like)"/>
    <property type="match status" value="1"/>
</dbReference>
<accession>A0A2V0P7T6</accession>
<evidence type="ECO:0000259" key="9">
    <source>
        <dbReference type="PROSITE" id="PS50011"/>
    </source>
</evidence>
<name>A0A2V0P7T6_9CHLO</name>
<evidence type="ECO:0000313" key="11">
    <source>
        <dbReference type="Proteomes" id="UP000247498"/>
    </source>
</evidence>
<keyword evidence="4 6" id="KW-0067">ATP-binding</keyword>
<feature type="region of interest" description="Disordered" evidence="8">
    <location>
        <begin position="355"/>
        <end position="384"/>
    </location>
</feature>
<dbReference type="SUPFAM" id="SSF48371">
    <property type="entry name" value="ARM repeat"/>
    <property type="match status" value="2"/>
</dbReference>
<evidence type="ECO:0000256" key="5">
    <source>
        <dbReference type="PROSITE-ProRule" id="PRU00103"/>
    </source>
</evidence>
<feature type="compositionally biased region" description="Low complexity" evidence="8">
    <location>
        <begin position="413"/>
        <end position="422"/>
    </location>
</feature>
<dbReference type="PANTHER" id="PTHR46562">
    <property type="entry name" value="SERINE/THREONINE-KINASE ULK4-LIKE PROTEIN-RELATED"/>
    <property type="match status" value="1"/>
</dbReference>
<dbReference type="FunCoup" id="A0A2V0P7T6">
    <property type="interactions" value="1020"/>
</dbReference>
<evidence type="ECO:0000256" key="6">
    <source>
        <dbReference type="PROSITE-ProRule" id="PRU10141"/>
    </source>
</evidence>
<feature type="coiled-coil region" evidence="7">
    <location>
        <begin position="943"/>
        <end position="986"/>
    </location>
</feature>
<dbReference type="Gene3D" id="1.10.510.10">
    <property type="entry name" value="Transferase(Phosphotransferase) domain 1"/>
    <property type="match status" value="1"/>
</dbReference>
<dbReference type="PANTHER" id="PTHR46562:SF1">
    <property type="entry name" value="SERINE_THREONINE-PROTEIN KINASE ULK4"/>
    <property type="match status" value="1"/>
</dbReference>
<dbReference type="PROSITE" id="PS00107">
    <property type="entry name" value="PROTEIN_KINASE_ATP"/>
    <property type="match status" value="1"/>
</dbReference>
<dbReference type="EMBL" id="BDRX01000039">
    <property type="protein sequence ID" value="GBF93247.1"/>
    <property type="molecule type" value="Genomic_DNA"/>
</dbReference>
<dbReference type="PROSITE" id="PS00108">
    <property type="entry name" value="PROTEIN_KINASE_ST"/>
    <property type="match status" value="1"/>
</dbReference>
<dbReference type="Pfam" id="PF24970">
    <property type="entry name" value="ARM_RUK"/>
    <property type="match status" value="1"/>
</dbReference>
<evidence type="ECO:0000256" key="2">
    <source>
        <dbReference type="ARBA" id="ARBA00022741"/>
    </source>
</evidence>
<dbReference type="InterPro" id="IPR056981">
    <property type="entry name" value="HEAT_ULK4_RUNKEL"/>
</dbReference>
<dbReference type="FunFam" id="1.10.510.10:FF:000571">
    <property type="entry name" value="Maternal embryonic leucine zipper kinase"/>
    <property type="match status" value="1"/>
</dbReference>
<feature type="region of interest" description="Disordered" evidence="8">
    <location>
        <begin position="413"/>
        <end position="514"/>
    </location>
</feature>
<dbReference type="InterPro" id="IPR000719">
    <property type="entry name" value="Prot_kinase_dom"/>
</dbReference>